<reference evidence="1" key="1">
    <citation type="submission" date="2021-01" db="EMBL/GenBank/DDBJ databases">
        <title>Phytophthora aleatoria, a newly-described species from Pinus radiata is distinct from Phytophthora cactorum isolates based on comparative genomics.</title>
        <authorList>
            <person name="Mcdougal R."/>
            <person name="Panda P."/>
            <person name="Williams N."/>
            <person name="Studholme D.J."/>
        </authorList>
    </citation>
    <scope>NUCLEOTIDE SEQUENCE</scope>
    <source>
        <strain evidence="1">NZFS 3830</strain>
    </source>
</reference>
<evidence type="ECO:0000313" key="2">
    <source>
        <dbReference type="Proteomes" id="UP000688947"/>
    </source>
</evidence>
<name>A0A8T1TZD5_9STRA</name>
<dbReference type="OrthoDB" id="10426956at2759"/>
<accession>A0A8T1TZD5</accession>
<protein>
    <submittedName>
        <fullName evidence="1">Uncharacterized protein</fullName>
    </submittedName>
</protein>
<proteinExistence type="predicted"/>
<sequence>MAITAKETRSAGDWRPLPTTEISHLTQKLVLKREKHWHAQRSGRLMNWRLL</sequence>
<organism evidence="1 2">
    <name type="scientific">Phytophthora cactorum</name>
    <dbReference type="NCBI Taxonomy" id="29920"/>
    <lineage>
        <taxon>Eukaryota</taxon>
        <taxon>Sar</taxon>
        <taxon>Stramenopiles</taxon>
        <taxon>Oomycota</taxon>
        <taxon>Peronosporomycetes</taxon>
        <taxon>Peronosporales</taxon>
        <taxon>Peronosporaceae</taxon>
        <taxon>Phytophthora</taxon>
    </lineage>
</organism>
<dbReference type="Proteomes" id="UP000688947">
    <property type="component" value="Unassembled WGS sequence"/>
</dbReference>
<comment type="caution">
    <text evidence="1">The sequence shown here is derived from an EMBL/GenBank/DDBJ whole genome shotgun (WGS) entry which is preliminary data.</text>
</comment>
<dbReference type="AlphaFoldDB" id="A0A8T1TZD5"/>
<dbReference type="EMBL" id="JAENGZ010001044">
    <property type="protein sequence ID" value="KAG6951168.1"/>
    <property type="molecule type" value="Genomic_DNA"/>
</dbReference>
<gene>
    <name evidence="1" type="ORF">JG687_00013788</name>
</gene>
<evidence type="ECO:0000313" key="1">
    <source>
        <dbReference type="EMBL" id="KAG6951168.1"/>
    </source>
</evidence>